<protein>
    <submittedName>
        <fullName evidence="1">Uncharacterized protein</fullName>
    </submittedName>
</protein>
<reference evidence="1 2" key="2">
    <citation type="journal article" date="2023" name="Mol. Biol. Evol.">
        <title>Genomics of Secondarily Temperate Adaptation in the Only Non-Antarctic Icefish.</title>
        <authorList>
            <person name="Rivera-Colon A.G."/>
            <person name="Rayamajhi N."/>
            <person name="Minhas B.F."/>
            <person name="Madrigal G."/>
            <person name="Bilyk K.T."/>
            <person name="Yoon V."/>
            <person name="Hune M."/>
            <person name="Gregory S."/>
            <person name="Cheng C.H.C."/>
            <person name="Catchen J.M."/>
        </authorList>
    </citation>
    <scope>NUCLEOTIDE SEQUENCE [LARGE SCALE GENOMIC DNA]</scope>
    <source>
        <strain evidence="1">JMC-PN-2008</strain>
    </source>
</reference>
<dbReference type="EMBL" id="JAUZQC010000005">
    <property type="protein sequence ID" value="KAK5871674.1"/>
    <property type="molecule type" value="Genomic_DNA"/>
</dbReference>
<name>A0AAN7Y2Y5_ELEMC</name>
<organism evidence="1 2">
    <name type="scientific">Eleginops maclovinus</name>
    <name type="common">Patagonian blennie</name>
    <name type="synonym">Eleginus maclovinus</name>
    <dbReference type="NCBI Taxonomy" id="56733"/>
    <lineage>
        <taxon>Eukaryota</taxon>
        <taxon>Metazoa</taxon>
        <taxon>Chordata</taxon>
        <taxon>Craniata</taxon>
        <taxon>Vertebrata</taxon>
        <taxon>Euteleostomi</taxon>
        <taxon>Actinopterygii</taxon>
        <taxon>Neopterygii</taxon>
        <taxon>Teleostei</taxon>
        <taxon>Neoteleostei</taxon>
        <taxon>Acanthomorphata</taxon>
        <taxon>Eupercaria</taxon>
        <taxon>Perciformes</taxon>
        <taxon>Notothenioidei</taxon>
        <taxon>Eleginopidae</taxon>
        <taxon>Eleginops</taxon>
    </lineage>
</organism>
<reference evidence="1 2" key="1">
    <citation type="journal article" date="2023" name="Genes (Basel)">
        <title>Chromosome-Level Genome Assembly and Circadian Gene Repertoire of the Patagonia Blennie Eleginops maclovinus-The Closest Ancestral Proxy of Antarctic Cryonotothenioids.</title>
        <authorList>
            <person name="Cheng C.C."/>
            <person name="Rivera-Colon A.G."/>
            <person name="Minhas B.F."/>
            <person name="Wilson L."/>
            <person name="Rayamajhi N."/>
            <person name="Vargas-Chacoff L."/>
            <person name="Catchen J.M."/>
        </authorList>
    </citation>
    <scope>NUCLEOTIDE SEQUENCE [LARGE SCALE GENOMIC DNA]</scope>
    <source>
        <strain evidence="1">JMC-PN-2008</strain>
    </source>
</reference>
<evidence type="ECO:0000313" key="1">
    <source>
        <dbReference type="EMBL" id="KAK5871674.1"/>
    </source>
</evidence>
<evidence type="ECO:0000313" key="2">
    <source>
        <dbReference type="Proteomes" id="UP001346869"/>
    </source>
</evidence>
<accession>A0AAN7Y2Y5</accession>
<keyword evidence="2" id="KW-1185">Reference proteome</keyword>
<dbReference type="AlphaFoldDB" id="A0AAN7Y2Y5"/>
<proteinExistence type="predicted"/>
<gene>
    <name evidence="1" type="ORF">PBY51_004539</name>
</gene>
<sequence length="75" mass="8074">MVRSIPFTRVIRGLEGSQSGGGTVRQGRRSYADNSIRFSSIFAAPPHDPLSADALREQCDGILGLCRSVNNKLIG</sequence>
<dbReference type="Proteomes" id="UP001346869">
    <property type="component" value="Unassembled WGS sequence"/>
</dbReference>
<comment type="caution">
    <text evidence="1">The sequence shown here is derived from an EMBL/GenBank/DDBJ whole genome shotgun (WGS) entry which is preliminary data.</text>
</comment>